<organism evidence="3 4">
    <name type="scientific">Candidatus Giovannonibacteria bacterium GW2011_GWA2_45_21</name>
    <dbReference type="NCBI Taxonomy" id="1618649"/>
    <lineage>
        <taxon>Bacteria</taxon>
        <taxon>Candidatus Giovannoniibacteriota</taxon>
    </lineage>
</organism>
<protein>
    <submittedName>
        <fullName evidence="3">Uncharacterized protein</fullName>
    </submittedName>
</protein>
<evidence type="ECO:0000256" key="1">
    <source>
        <dbReference type="SAM" id="MobiDB-lite"/>
    </source>
</evidence>
<keyword evidence="2" id="KW-0472">Membrane</keyword>
<evidence type="ECO:0000256" key="2">
    <source>
        <dbReference type="SAM" id="Phobius"/>
    </source>
</evidence>
<reference evidence="3 4" key="1">
    <citation type="journal article" date="2015" name="Nature">
        <title>rRNA introns, odd ribosomes, and small enigmatic genomes across a large radiation of phyla.</title>
        <authorList>
            <person name="Brown C.T."/>
            <person name="Hug L.A."/>
            <person name="Thomas B.C."/>
            <person name="Sharon I."/>
            <person name="Castelle C.J."/>
            <person name="Singh A."/>
            <person name="Wilkins M.J."/>
            <person name="Williams K.H."/>
            <person name="Banfield J.F."/>
        </authorList>
    </citation>
    <scope>NUCLEOTIDE SEQUENCE [LARGE SCALE GENOMIC DNA]</scope>
</reference>
<dbReference type="Proteomes" id="UP000034696">
    <property type="component" value="Unassembled WGS sequence"/>
</dbReference>
<proteinExistence type="predicted"/>
<feature type="region of interest" description="Disordered" evidence="1">
    <location>
        <begin position="1"/>
        <end position="31"/>
    </location>
</feature>
<dbReference type="EMBL" id="LCKT01000047">
    <property type="protein sequence ID" value="KKU02973.1"/>
    <property type="molecule type" value="Genomic_DNA"/>
</dbReference>
<name>A0A0G1PC46_9BACT</name>
<feature type="compositionally biased region" description="Polar residues" evidence="1">
    <location>
        <begin position="12"/>
        <end position="29"/>
    </location>
</feature>
<sequence length="97" mass="10470">MPSASVDDSRKSPSLGSVTLRAETTSPDSVRTAFKSPKTAFSYRLAVIVALIGRIVFSSPVFWSVLLTGIKEGLWYISTSVCPGSRVTQSWAWALTS</sequence>
<gene>
    <name evidence="3" type="ORF">UX06_C0047G0005</name>
</gene>
<accession>A0A0G1PC46</accession>
<keyword evidence="2" id="KW-0812">Transmembrane</keyword>
<evidence type="ECO:0000313" key="4">
    <source>
        <dbReference type="Proteomes" id="UP000034696"/>
    </source>
</evidence>
<keyword evidence="2" id="KW-1133">Transmembrane helix</keyword>
<feature type="transmembrane region" description="Helical" evidence="2">
    <location>
        <begin position="45"/>
        <end position="66"/>
    </location>
</feature>
<evidence type="ECO:0000313" key="3">
    <source>
        <dbReference type="EMBL" id="KKU02973.1"/>
    </source>
</evidence>
<dbReference type="AlphaFoldDB" id="A0A0G1PC46"/>
<comment type="caution">
    <text evidence="3">The sequence shown here is derived from an EMBL/GenBank/DDBJ whole genome shotgun (WGS) entry which is preliminary data.</text>
</comment>